<sequence>MLIREKIERLAQEVHDARSAVARFLLLEANALENMSMQEVAEATFTSKATLVRVAKALGFSGWTAFHKAYVFERKETERLFEGVDTNIPFSKQDRTAQMRSHLAQIYMESVYLTNDLCEDAALEKAASILDESERIVVLGIGANRSLSRIFIQKMVKLGKRVDLCEPADARYFVNTLTFRDCAILISYSGMPPQREPMALIPLCQARGVPMIALTGRHDNVLRQSADVVLTIFSKEDWFAKIASYSSEVSILFLLDLLYSAYFARHYDEHLSYRMENVRAIEQDKTF</sequence>
<accession>A0AC61R763</accession>
<protein>
    <submittedName>
        <fullName evidence="1">MurR/RpiR family transcriptional regulator</fullName>
    </submittedName>
</protein>
<dbReference type="EMBL" id="SRYG01000010">
    <property type="protein sequence ID" value="TGY66004.1"/>
    <property type="molecule type" value="Genomic_DNA"/>
</dbReference>
<proteinExistence type="predicted"/>
<name>A0AC61R763_9FIRM</name>
<evidence type="ECO:0000313" key="1">
    <source>
        <dbReference type="EMBL" id="TGY66004.1"/>
    </source>
</evidence>
<organism evidence="1 2">
    <name type="scientific">Dubosiella muris</name>
    <dbReference type="NCBI Taxonomy" id="3038133"/>
    <lineage>
        <taxon>Bacteria</taxon>
        <taxon>Bacillati</taxon>
        <taxon>Bacillota</taxon>
        <taxon>Erysipelotrichia</taxon>
        <taxon>Erysipelotrichales</taxon>
        <taxon>Erysipelotrichaceae</taxon>
        <taxon>Dubosiella</taxon>
    </lineage>
</organism>
<gene>
    <name evidence="1" type="ORF">E5336_05820</name>
</gene>
<keyword evidence="2" id="KW-1185">Reference proteome</keyword>
<dbReference type="Proteomes" id="UP000308836">
    <property type="component" value="Unassembled WGS sequence"/>
</dbReference>
<comment type="caution">
    <text evidence="1">The sequence shown here is derived from an EMBL/GenBank/DDBJ whole genome shotgun (WGS) entry which is preliminary data.</text>
</comment>
<reference evidence="1" key="1">
    <citation type="submission" date="2019-04" db="EMBL/GenBank/DDBJ databases">
        <title>Microbes associate with the intestines of laboratory mice.</title>
        <authorList>
            <person name="Navarre W."/>
            <person name="Wong E."/>
            <person name="Huang K."/>
            <person name="Tropini C."/>
            <person name="Ng K."/>
            <person name="Yu B."/>
        </authorList>
    </citation>
    <scope>NUCLEOTIDE SEQUENCE</scope>
    <source>
        <strain evidence="1">NM09_H32</strain>
    </source>
</reference>
<evidence type="ECO:0000313" key="2">
    <source>
        <dbReference type="Proteomes" id="UP000308836"/>
    </source>
</evidence>